<proteinExistence type="predicted"/>
<protein>
    <submittedName>
        <fullName evidence="1">Uncharacterized protein</fullName>
    </submittedName>
</protein>
<evidence type="ECO:0000313" key="1">
    <source>
        <dbReference type="EMBL" id="AYD86249.1"/>
    </source>
</evidence>
<reference evidence="1 2" key="1">
    <citation type="submission" date="2018-08" db="EMBL/GenBank/DDBJ databases">
        <authorList>
            <person name="Franke B.K."/>
            <person name="Bonilla J.A."/>
            <person name="Klyczek K."/>
            <person name="Garlena R.A."/>
            <person name="Russell D.A."/>
            <person name="Pope W.H."/>
            <person name="Jacobs-Sera D."/>
            <person name="Hatfull G.F."/>
        </authorList>
    </citation>
    <scope>NUCLEOTIDE SEQUENCE [LARGE SCALE GENOMIC DNA]</scope>
</reference>
<sequence>MTEIRCTCPSGDGSLRWPCPEHPPTPAELGELQRAAEQLAAAFAELQRVLVELLLPTFEAFARMVEQLAELVEDSRPVRWLNRRARRAAMRRHPAGRRTSVQLDVADRAGQPDAGSYPSAAELAARAGIRLPATLGDVELHAPAVSRVL</sequence>
<dbReference type="EMBL" id="MH825700">
    <property type="protein sequence ID" value="AYD86249.1"/>
    <property type="molecule type" value="Genomic_DNA"/>
</dbReference>
<dbReference type="GeneID" id="62648739"/>
<accession>A0A386KMT7</accession>
<evidence type="ECO:0000313" key="2">
    <source>
        <dbReference type="Proteomes" id="UP000282283"/>
    </source>
</evidence>
<organism evidence="1 2">
    <name type="scientific">Microbacterium phage Efeko</name>
    <dbReference type="NCBI Taxonomy" id="2315704"/>
    <lineage>
        <taxon>Viruses</taxon>
        <taxon>Duplodnaviria</taxon>
        <taxon>Heunggongvirae</taxon>
        <taxon>Uroviricota</taxon>
        <taxon>Caudoviricetes</taxon>
        <taxon>Orlajensenviridae</taxon>
        <taxon>Pelczarvirinae</taxon>
        <taxon>Efekovirus</taxon>
        <taxon>Efekovirus efeko</taxon>
        <taxon>Efkovirus efeko</taxon>
    </lineage>
</organism>
<dbReference type="KEGG" id="vg:62648739"/>
<gene>
    <name evidence="1" type="primary">2</name>
    <name evidence="1" type="ORF">SEA_EFEKO_2</name>
</gene>
<dbReference type="Proteomes" id="UP000282283">
    <property type="component" value="Genome"/>
</dbReference>
<name>A0A386KMT7_9CAUD</name>
<keyword evidence="2" id="KW-1185">Reference proteome</keyword>
<dbReference type="RefSeq" id="YP_009996814.1">
    <property type="nucleotide sequence ID" value="NC_052941.1"/>
</dbReference>